<protein>
    <submittedName>
        <fullName evidence="2">Uncharacterized protein</fullName>
    </submittedName>
</protein>
<evidence type="ECO:0000256" key="1">
    <source>
        <dbReference type="SAM" id="Phobius"/>
    </source>
</evidence>
<keyword evidence="1" id="KW-0472">Membrane</keyword>
<name>A0A2P2KCM7_RHIMU</name>
<dbReference type="EMBL" id="GGEC01022978">
    <property type="protein sequence ID" value="MBX03462.1"/>
    <property type="molecule type" value="Transcribed_RNA"/>
</dbReference>
<keyword evidence="1" id="KW-1133">Transmembrane helix</keyword>
<sequence>MVYGPQSSDFLGSLLSASIVLSIIYPISPSLIYTSVAIFAFILD</sequence>
<proteinExistence type="predicted"/>
<feature type="transmembrane region" description="Helical" evidence="1">
    <location>
        <begin position="20"/>
        <end position="43"/>
    </location>
</feature>
<organism evidence="2">
    <name type="scientific">Rhizophora mucronata</name>
    <name type="common">Asiatic mangrove</name>
    <dbReference type="NCBI Taxonomy" id="61149"/>
    <lineage>
        <taxon>Eukaryota</taxon>
        <taxon>Viridiplantae</taxon>
        <taxon>Streptophyta</taxon>
        <taxon>Embryophyta</taxon>
        <taxon>Tracheophyta</taxon>
        <taxon>Spermatophyta</taxon>
        <taxon>Magnoliopsida</taxon>
        <taxon>eudicotyledons</taxon>
        <taxon>Gunneridae</taxon>
        <taxon>Pentapetalae</taxon>
        <taxon>rosids</taxon>
        <taxon>fabids</taxon>
        <taxon>Malpighiales</taxon>
        <taxon>Rhizophoraceae</taxon>
        <taxon>Rhizophora</taxon>
    </lineage>
</organism>
<dbReference type="AlphaFoldDB" id="A0A2P2KCM7"/>
<keyword evidence="1" id="KW-0812">Transmembrane</keyword>
<accession>A0A2P2KCM7</accession>
<evidence type="ECO:0000313" key="2">
    <source>
        <dbReference type="EMBL" id="MBX03462.1"/>
    </source>
</evidence>
<reference evidence="2" key="1">
    <citation type="submission" date="2018-02" db="EMBL/GenBank/DDBJ databases">
        <title>Rhizophora mucronata_Transcriptome.</title>
        <authorList>
            <person name="Meera S.P."/>
            <person name="Sreeshan A."/>
            <person name="Augustine A."/>
        </authorList>
    </citation>
    <scope>NUCLEOTIDE SEQUENCE</scope>
    <source>
        <tissue evidence="2">Leaf</tissue>
    </source>
</reference>